<dbReference type="SMART" id="SM00315">
    <property type="entry name" value="RGS"/>
    <property type="match status" value="1"/>
</dbReference>
<dbReference type="InterPro" id="IPR036305">
    <property type="entry name" value="RGS_sf"/>
</dbReference>
<evidence type="ECO:0000256" key="2">
    <source>
        <dbReference type="SAM" id="Phobius"/>
    </source>
</evidence>
<evidence type="ECO:0000313" key="4">
    <source>
        <dbReference type="EMBL" id="GMI05837.1"/>
    </source>
</evidence>
<evidence type="ECO:0000313" key="5">
    <source>
        <dbReference type="Proteomes" id="UP001165122"/>
    </source>
</evidence>
<reference evidence="5" key="1">
    <citation type="journal article" date="2023" name="Commun. Biol.">
        <title>Genome analysis of Parmales, the sister group of diatoms, reveals the evolutionary specialization of diatoms from phago-mixotrophs to photoautotrophs.</title>
        <authorList>
            <person name="Ban H."/>
            <person name="Sato S."/>
            <person name="Yoshikawa S."/>
            <person name="Yamada K."/>
            <person name="Nakamura Y."/>
            <person name="Ichinomiya M."/>
            <person name="Sato N."/>
            <person name="Blanc-Mathieu R."/>
            <person name="Endo H."/>
            <person name="Kuwata A."/>
            <person name="Ogata H."/>
        </authorList>
    </citation>
    <scope>NUCLEOTIDE SEQUENCE [LARGE SCALE GENOMIC DNA]</scope>
    <source>
        <strain evidence="5">NIES 3700</strain>
    </source>
</reference>
<feature type="domain" description="RGS" evidence="3">
    <location>
        <begin position="325"/>
        <end position="505"/>
    </location>
</feature>
<feature type="transmembrane region" description="Helical" evidence="2">
    <location>
        <begin position="80"/>
        <end position="102"/>
    </location>
</feature>
<keyword evidence="2" id="KW-1133">Transmembrane helix</keyword>
<feature type="compositionally biased region" description="Basic and acidic residues" evidence="1">
    <location>
        <begin position="565"/>
        <end position="579"/>
    </location>
</feature>
<dbReference type="SUPFAM" id="SSF48097">
    <property type="entry name" value="Regulator of G-protein signaling, RGS"/>
    <property type="match status" value="1"/>
</dbReference>
<dbReference type="CDD" id="cd07440">
    <property type="entry name" value="RGS"/>
    <property type="match status" value="1"/>
</dbReference>
<evidence type="ECO:0000259" key="3">
    <source>
        <dbReference type="PROSITE" id="PS50132"/>
    </source>
</evidence>
<dbReference type="PROSITE" id="PS50132">
    <property type="entry name" value="RGS"/>
    <property type="match status" value="1"/>
</dbReference>
<keyword evidence="2" id="KW-0472">Membrane</keyword>
<feature type="transmembrane region" description="Helical" evidence="2">
    <location>
        <begin position="271"/>
        <end position="292"/>
    </location>
</feature>
<dbReference type="AlphaFoldDB" id="A0A9W7C9L4"/>
<dbReference type="Pfam" id="PF00615">
    <property type="entry name" value="RGS"/>
    <property type="match status" value="1"/>
</dbReference>
<feature type="compositionally biased region" description="Low complexity" evidence="1">
    <location>
        <begin position="580"/>
        <end position="596"/>
    </location>
</feature>
<dbReference type="PANTHER" id="PTHR10845">
    <property type="entry name" value="REGULATOR OF G PROTEIN SIGNALING"/>
    <property type="match status" value="1"/>
</dbReference>
<feature type="compositionally biased region" description="Basic and acidic residues" evidence="1">
    <location>
        <begin position="364"/>
        <end position="381"/>
    </location>
</feature>
<feature type="region of interest" description="Disordered" evidence="1">
    <location>
        <begin position="512"/>
        <end position="596"/>
    </location>
</feature>
<dbReference type="InterPro" id="IPR016137">
    <property type="entry name" value="RGS"/>
</dbReference>
<evidence type="ECO:0000256" key="1">
    <source>
        <dbReference type="SAM" id="MobiDB-lite"/>
    </source>
</evidence>
<keyword evidence="2" id="KW-0812">Transmembrane</keyword>
<protein>
    <recommendedName>
        <fullName evidence="3">RGS domain-containing protein</fullName>
    </recommendedName>
</protein>
<keyword evidence="5" id="KW-1185">Reference proteome</keyword>
<dbReference type="InterPro" id="IPR044926">
    <property type="entry name" value="RGS_subdomain_2"/>
</dbReference>
<feature type="transmembrane region" description="Helical" evidence="2">
    <location>
        <begin position="190"/>
        <end position="210"/>
    </location>
</feature>
<feature type="transmembrane region" description="Helical" evidence="2">
    <location>
        <begin position="51"/>
        <end position="74"/>
    </location>
</feature>
<feature type="transmembrane region" description="Helical" evidence="2">
    <location>
        <begin position="230"/>
        <end position="251"/>
    </location>
</feature>
<proteinExistence type="predicted"/>
<dbReference type="PANTHER" id="PTHR10845:SF192">
    <property type="entry name" value="DOUBLE HIT, ISOFORM B"/>
    <property type="match status" value="1"/>
</dbReference>
<name>A0A9W7C9L4_9STRA</name>
<accession>A0A9W7C9L4</accession>
<dbReference type="Proteomes" id="UP001165122">
    <property type="component" value="Unassembled WGS sequence"/>
</dbReference>
<organism evidence="4 5">
    <name type="scientific">Triparma laevis f. longispina</name>
    <dbReference type="NCBI Taxonomy" id="1714387"/>
    <lineage>
        <taxon>Eukaryota</taxon>
        <taxon>Sar</taxon>
        <taxon>Stramenopiles</taxon>
        <taxon>Ochrophyta</taxon>
        <taxon>Bolidophyceae</taxon>
        <taxon>Parmales</taxon>
        <taxon>Triparmaceae</taxon>
        <taxon>Triparma</taxon>
    </lineage>
</organism>
<dbReference type="EMBL" id="BRXW01000091">
    <property type="protein sequence ID" value="GMI05837.1"/>
    <property type="molecule type" value="Genomic_DNA"/>
</dbReference>
<sequence length="596" mass="66079">MANGAPPGVGHRQGVGQLFMFLIIFFPMASLIFYFVRRDEHPIKRSGRPKVAFLLMYGGLLCSIPVCIVEGFGWAEVSCFVYKLCNVCYPPLFITPILVYAIQHFKESRIHAKMASHAASNSLSPKRSKESFSHLVSSLKAERGHLRRNSFLMYCFIVSTYSAMVIFLIANEDDLDLQDSADETCRLPKGLSYCNLVFGCVSMLAMLLVVIYSHKQRLQDDFGINKEYKIAVLFSTISFPIYGCFTFMPFLEDTSSNQSGVPDLAAKYIDPSFIFITDMLFIMGIMVLWPAIRTFKNKNGSATITRLSVEHTDLHEVLNSNLYFIFVEHLKSEFSVENCMFWKHVEELRQDYGGGSEAAMEDGEGGHTKSERGGKKSERGKVGGLIRTASMSKRNKDYSSSQDAQIPIDAALDIYQMYVAQGAPMEVNISANLRGKIESQLGIKVSKGGGSMNPLSDSQNDIMLGGDAEHVDLDIFDDAQGEIFRLMESDSLPRFKHGKLFQTYVEAMTADKSKRNVANSHPPTKISERDEGAGSGSERNAGPAQHSAGMALAKNAQKASHRTNKAKERPGKGKDKRISSDNNNLLANSNVGDNQL</sequence>
<feature type="region of interest" description="Disordered" evidence="1">
    <location>
        <begin position="355"/>
        <end position="381"/>
    </location>
</feature>
<comment type="caution">
    <text evidence="4">The sequence shown here is derived from an EMBL/GenBank/DDBJ whole genome shotgun (WGS) entry which is preliminary data.</text>
</comment>
<feature type="transmembrane region" description="Helical" evidence="2">
    <location>
        <begin position="151"/>
        <end position="170"/>
    </location>
</feature>
<gene>
    <name evidence="4" type="ORF">TrLO_g364</name>
</gene>
<dbReference type="OrthoDB" id="196547at2759"/>
<dbReference type="Gene3D" id="1.10.167.10">
    <property type="entry name" value="Regulator of G-protein Signalling 4, domain 2"/>
    <property type="match status" value="1"/>
</dbReference>
<feature type="transmembrane region" description="Helical" evidence="2">
    <location>
        <begin position="15"/>
        <end position="36"/>
    </location>
</feature>